<evidence type="ECO:0000313" key="2">
    <source>
        <dbReference type="Ensembl" id="ENSMALP00000018523.1"/>
    </source>
</evidence>
<dbReference type="Gene3D" id="3.30.40.10">
    <property type="entry name" value="Zinc/RING finger domain, C3HC4 (zinc finger)"/>
    <property type="match status" value="1"/>
</dbReference>
<dbReference type="SUPFAM" id="SSF57845">
    <property type="entry name" value="B-box zinc-binding domain"/>
    <property type="match status" value="1"/>
</dbReference>
<evidence type="ECO:0000313" key="3">
    <source>
        <dbReference type="Proteomes" id="UP000261600"/>
    </source>
</evidence>
<dbReference type="PRINTS" id="PR01407">
    <property type="entry name" value="BUTYPHLNCDUF"/>
</dbReference>
<sequence>MATTSSLLLEKFLCSAGLDVFTEPVSFPCGHNFCRAYSKPKPQSRATADFPCDICSEVKENAVKSCLVYLVSFCKVHLELHLRVTFICVLCLKIDHKSHSVVSLEEEYKAAMANIQRMKQSWYEKMAEIEISFVVIQKEAGKEREVSAQVFTDLTRSIQKRQIEFIEVIEKRHRAAKSSQLEQLPLSEDHHHFLLSSAVRGAVTLLKQGVNEIMGNIPEIKMKRMRKHAVDLTLDPDTAYCSLVISQDGKQMTDRGTQQTPPYIPKRFAVCPEVLAKEGFTTGKSEFEVQVEGKTIWIVGVAREPIDIKNYVVFFKKWILEGNRDGTNSAPIFTSTPIPQAH</sequence>
<dbReference type="Pfam" id="PF13765">
    <property type="entry name" value="PRY"/>
    <property type="match status" value="1"/>
</dbReference>
<organism evidence="2 3">
    <name type="scientific">Monopterus albus</name>
    <name type="common">Swamp eel</name>
    <dbReference type="NCBI Taxonomy" id="43700"/>
    <lineage>
        <taxon>Eukaryota</taxon>
        <taxon>Metazoa</taxon>
        <taxon>Chordata</taxon>
        <taxon>Craniata</taxon>
        <taxon>Vertebrata</taxon>
        <taxon>Euteleostomi</taxon>
        <taxon>Actinopterygii</taxon>
        <taxon>Neopterygii</taxon>
        <taxon>Teleostei</taxon>
        <taxon>Neoteleostei</taxon>
        <taxon>Acanthomorphata</taxon>
        <taxon>Anabantaria</taxon>
        <taxon>Synbranchiformes</taxon>
        <taxon>Synbranchidae</taxon>
        <taxon>Monopterus</taxon>
    </lineage>
</organism>
<dbReference type="AlphaFoldDB" id="A0A3Q3JGE7"/>
<dbReference type="Ensembl" id="ENSMALT00000018882.1">
    <property type="protein sequence ID" value="ENSMALP00000018523.1"/>
    <property type="gene ID" value="ENSMALG00000012913.1"/>
</dbReference>
<dbReference type="InterPro" id="IPR050143">
    <property type="entry name" value="TRIM/RBCC"/>
</dbReference>
<dbReference type="InterPro" id="IPR043136">
    <property type="entry name" value="B30.2/SPRY_sf"/>
</dbReference>
<proteinExistence type="predicted"/>
<dbReference type="Gene3D" id="2.60.120.920">
    <property type="match status" value="1"/>
</dbReference>
<keyword evidence="3" id="KW-1185">Reference proteome</keyword>
<dbReference type="PANTHER" id="PTHR24103">
    <property type="entry name" value="E3 UBIQUITIN-PROTEIN LIGASE TRIM"/>
    <property type="match status" value="1"/>
</dbReference>
<dbReference type="InterPro" id="IPR006574">
    <property type="entry name" value="PRY"/>
</dbReference>
<reference evidence="2" key="1">
    <citation type="submission" date="2025-08" db="UniProtKB">
        <authorList>
            <consortium name="Ensembl"/>
        </authorList>
    </citation>
    <scope>IDENTIFICATION</scope>
</reference>
<dbReference type="Proteomes" id="UP000261600">
    <property type="component" value="Unplaced"/>
</dbReference>
<dbReference type="SUPFAM" id="SSF49899">
    <property type="entry name" value="Concanavalin A-like lectins/glucanases"/>
    <property type="match status" value="1"/>
</dbReference>
<evidence type="ECO:0000259" key="1">
    <source>
        <dbReference type="PROSITE" id="PS50188"/>
    </source>
</evidence>
<dbReference type="InterPro" id="IPR013083">
    <property type="entry name" value="Znf_RING/FYVE/PHD"/>
</dbReference>
<reference evidence="2" key="2">
    <citation type="submission" date="2025-09" db="UniProtKB">
        <authorList>
            <consortium name="Ensembl"/>
        </authorList>
    </citation>
    <scope>IDENTIFICATION</scope>
</reference>
<name>A0A3Q3JGE7_MONAL</name>
<dbReference type="Gene3D" id="4.10.830.40">
    <property type="match status" value="1"/>
</dbReference>
<dbReference type="SUPFAM" id="SSF57850">
    <property type="entry name" value="RING/U-box"/>
    <property type="match status" value="1"/>
</dbReference>
<dbReference type="InterPro" id="IPR003879">
    <property type="entry name" value="Butyrophylin_SPRY"/>
</dbReference>
<dbReference type="PROSITE" id="PS50188">
    <property type="entry name" value="B302_SPRY"/>
    <property type="match status" value="1"/>
</dbReference>
<dbReference type="InterPro" id="IPR013320">
    <property type="entry name" value="ConA-like_dom_sf"/>
</dbReference>
<dbReference type="InterPro" id="IPR058030">
    <property type="entry name" value="TRIM8/14/16/25/29/45/65_CC"/>
</dbReference>
<dbReference type="Pfam" id="PF25600">
    <property type="entry name" value="TRIM_CC"/>
    <property type="match status" value="1"/>
</dbReference>
<accession>A0A3Q3JGE7</accession>
<feature type="domain" description="B30.2/SPRY" evidence="1">
    <location>
        <begin position="212"/>
        <end position="342"/>
    </location>
</feature>
<dbReference type="STRING" id="43700.ENSMALP00000018523"/>
<protein>
    <recommendedName>
        <fullName evidence="1">B30.2/SPRY domain-containing protein</fullName>
    </recommendedName>
</protein>
<dbReference type="SMART" id="SM00589">
    <property type="entry name" value="PRY"/>
    <property type="match status" value="1"/>
</dbReference>
<dbReference type="InterPro" id="IPR001870">
    <property type="entry name" value="B30.2/SPRY"/>
</dbReference>